<dbReference type="AlphaFoldDB" id="A0A076FI59"/>
<dbReference type="EMBL" id="CP009044">
    <property type="protein sequence ID" value="AII15539.1"/>
    <property type="molecule type" value="Genomic_DNA"/>
</dbReference>
<gene>
    <name evidence="1" type="ORF">CIG1485E_a0014</name>
</gene>
<evidence type="ECO:0000313" key="1">
    <source>
        <dbReference type="EMBL" id="AII15539.1"/>
    </source>
</evidence>
<keyword evidence="1" id="KW-0614">Plasmid</keyword>
<dbReference type="KEGG" id="caj:CIG1485E_a0014"/>
<dbReference type="RefSeq" id="WP_041572668.1">
    <property type="nucleotide sequence ID" value="NZ_CP009044.1"/>
</dbReference>
<reference evidence="1 2" key="1">
    <citation type="journal article" date="2014" name="Genome Announc.">
        <title>Complete Genome Sequence of Campylobacter iguaniorum Strain 1485ET, Isolated from a Bearded Dragon (Pogona vitticeps).</title>
        <authorList>
            <person name="Gilbert M.J."/>
            <person name="Miller W.G."/>
            <person name="Yee E."/>
            <person name="Kik M."/>
            <person name="Wagenaar J.A."/>
            <person name="Duim B."/>
        </authorList>
    </citation>
    <scope>NUCLEOTIDE SEQUENCE [LARGE SCALE GENOMIC DNA]</scope>
    <source>
        <strain evidence="1 2">1485E</strain>
        <plasmid evidence="1">pCIG1485E</plasmid>
    </source>
</reference>
<dbReference type="Proteomes" id="UP000028486">
    <property type="component" value="Plasmid pCIG1485E"/>
</dbReference>
<proteinExistence type="predicted"/>
<geneLocation type="plasmid" evidence="1 2">
    <name>pCIG1485E</name>
</geneLocation>
<sequence length="99" mass="11585">MIEINSSDITYQKLQEICSEDRIVFKEMLSMNELKKKTYFKEFIGEVERFENDDSLHGNGFGEYSGEEQYFVTDLGFIGRADQRDCGIDFISIYDVKII</sequence>
<accession>A0A076FI59</accession>
<organism evidence="1 2">
    <name type="scientific">Campylobacter iguaniorum</name>
    <dbReference type="NCBI Taxonomy" id="1244531"/>
    <lineage>
        <taxon>Bacteria</taxon>
        <taxon>Pseudomonadati</taxon>
        <taxon>Campylobacterota</taxon>
        <taxon>Epsilonproteobacteria</taxon>
        <taxon>Campylobacterales</taxon>
        <taxon>Campylobacteraceae</taxon>
        <taxon>Campylobacter</taxon>
    </lineage>
</organism>
<name>A0A076FI59_9BACT</name>
<evidence type="ECO:0000313" key="2">
    <source>
        <dbReference type="Proteomes" id="UP000028486"/>
    </source>
</evidence>
<protein>
    <submittedName>
        <fullName evidence="1">Uncharacterized protein</fullName>
    </submittedName>
</protein>
<keyword evidence="2" id="KW-1185">Reference proteome</keyword>
<dbReference type="HOGENOM" id="CLU_2315023_0_0_7"/>